<evidence type="ECO:0000313" key="6">
    <source>
        <dbReference type="Proteomes" id="UP000001861"/>
    </source>
</evidence>
<dbReference type="Proteomes" id="UP000001861">
    <property type="component" value="Unassembled WGS sequence"/>
</dbReference>
<gene>
    <name evidence="5" type="ORF">CC1G_11569</name>
</gene>
<dbReference type="GO" id="GO:0022625">
    <property type="term" value="C:cytosolic large ribosomal subunit"/>
    <property type="evidence" value="ECO:0007669"/>
    <property type="project" value="InterPro"/>
</dbReference>
<sequence length="150" mass="15782">MARRREDISTMSKVSKLISSKIESTGLPLGIKTLNFFKMRYIAAYLLLVTGGNASPSADDIKKLLGTVGIESDDERLEKLLSELQGKDINELIAEGTSKLASVPSGGAGGAAPAAAAGGAGDAAAEEKKEEKKEEEKEESDDDMGFGLFD</sequence>
<dbReference type="EMBL" id="AACS02000007">
    <property type="protein sequence ID" value="EAU90245.2"/>
    <property type="molecule type" value="Genomic_DNA"/>
</dbReference>
<dbReference type="Gene3D" id="1.10.10.1410">
    <property type="match status" value="1"/>
</dbReference>
<dbReference type="GO" id="GO:0002182">
    <property type="term" value="P:cytoplasmic translational elongation"/>
    <property type="evidence" value="ECO:0007669"/>
    <property type="project" value="InterPro"/>
</dbReference>
<evidence type="ECO:0000256" key="2">
    <source>
        <dbReference type="ARBA" id="ARBA00022980"/>
    </source>
</evidence>
<accession>A8N9R6</accession>
<dbReference type="GO" id="GO:0003735">
    <property type="term" value="F:structural constituent of ribosome"/>
    <property type="evidence" value="ECO:0007669"/>
    <property type="project" value="InterPro"/>
</dbReference>
<feature type="region of interest" description="Disordered" evidence="4">
    <location>
        <begin position="103"/>
        <end position="150"/>
    </location>
</feature>
<dbReference type="InterPro" id="IPR038716">
    <property type="entry name" value="P1/P2_N_sf"/>
</dbReference>
<dbReference type="RefSeq" id="XP_001831572.2">
    <property type="nucleotide sequence ID" value="XM_001831520.2"/>
</dbReference>
<evidence type="ECO:0000256" key="3">
    <source>
        <dbReference type="ARBA" id="ARBA00023274"/>
    </source>
</evidence>
<dbReference type="VEuPathDB" id="FungiDB:CC1G_11569"/>
<dbReference type="FunFam" id="1.10.10.1410:FF:000002">
    <property type="entry name" value="60S acidic ribosomal protein P2"/>
    <property type="match status" value="1"/>
</dbReference>
<dbReference type="GeneID" id="6008046"/>
<evidence type="ECO:0000313" key="5">
    <source>
        <dbReference type="EMBL" id="EAU90245.2"/>
    </source>
</evidence>
<dbReference type="AlphaFoldDB" id="A8N9R6"/>
<comment type="caution">
    <text evidence="5">The sequence shown here is derived from an EMBL/GenBank/DDBJ whole genome shotgun (WGS) entry which is preliminary data.</text>
</comment>
<dbReference type="PANTHER" id="PTHR21141:SF5">
    <property type="entry name" value="LARGE RIBOSOMAL SUBUNIT PROTEIN P2"/>
    <property type="match status" value="1"/>
</dbReference>
<evidence type="ECO:0000256" key="1">
    <source>
        <dbReference type="ARBA" id="ARBA00005436"/>
    </source>
</evidence>
<dbReference type="PANTHER" id="PTHR21141">
    <property type="entry name" value="60S ACIDIC RIBOSOMAL PROTEIN FAMILY MEMBER"/>
    <property type="match status" value="1"/>
</dbReference>
<dbReference type="HOGENOM" id="CLU_114656_0_0_1"/>
<name>A8N9R6_COPC7</name>
<dbReference type="OMA" id="MKVIASY"/>
<dbReference type="eggNOG" id="KOG3449">
    <property type="taxonomic scope" value="Eukaryota"/>
</dbReference>
<dbReference type="HAMAP" id="MF_01478">
    <property type="entry name" value="Ribosomal_L12_arch"/>
    <property type="match status" value="1"/>
</dbReference>
<evidence type="ECO:0000256" key="4">
    <source>
        <dbReference type="SAM" id="MobiDB-lite"/>
    </source>
</evidence>
<dbReference type="Pfam" id="PF00428">
    <property type="entry name" value="Ribosomal_60s"/>
    <property type="match status" value="1"/>
</dbReference>
<feature type="compositionally biased region" description="Basic and acidic residues" evidence="4">
    <location>
        <begin position="125"/>
        <end position="135"/>
    </location>
</feature>
<dbReference type="STRING" id="240176.A8N9R6"/>
<dbReference type="InterPro" id="IPR027534">
    <property type="entry name" value="Ribosomal_P1/P2"/>
</dbReference>
<organism evidence="5 6">
    <name type="scientific">Coprinopsis cinerea (strain Okayama-7 / 130 / ATCC MYA-4618 / FGSC 9003)</name>
    <name type="common">Inky cap fungus</name>
    <name type="synonym">Hormographiella aspergillata</name>
    <dbReference type="NCBI Taxonomy" id="240176"/>
    <lineage>
        <taxon>Eukaryota</taxon>
        <taxon>Fungi</taxon>
        <taxon>Dikarya</taxon>
        <taxon>Basidiomycota</taxon>
        <taxon>Agaricomycotina</taxon>
        <taxon>Agaricomycetes</taxon>
        <taxon>Agaricomycetidae</taxon>
        <taxon>Agaricales</taxon>
        <taxon>Agaricineae</taxon>
        <taxon>Psathyrellaceae</taxon>
        <taxon>Coprinopsis</taxon>
    </lineage>
</organism>
<dbReference type="InterPro" id="IPR044076">
    <property type="entry name" value="Ribosomal_P2"/>
</dbReference>
<reference evidence="5 6" key="1">
    <citation type="journal article" date="2010" name="Proc. Natl. Acad. Sci. U.S.A.">
        <title>Insights into evolution of multicellular fungi from the assembled chromosomes of the mushroom Coprinopsis cinerea (Coprinus cinereus).</title>
        <authorList>
            <person name="Stajich J.E."/>
            <person name="Wilke S.K."/>
            <person name="Ahren D."/>
            <person name="Au C.H."/>
            <person name="Birren B.W."/>
            <person name="Borodovsky M."/>
            <person name="Burns C."/>
            <person name="Canback B."/>
            <person name="Casselton L.A."/>
            <person name="Cheng C.K."/>
            <person name="Deng J."/>
            <person name="Dietrich F.S."/>
            <person name="Fargo D.C."/>
            <person name="Farman M.L."/>
            <person name="Gathman A.C."/>
            <person name="Goldberg J."/>
            <person name="Guigo R."/>
            <person name="Hoegger P.J."/>
            <person name="Hooker J.B."/>
            <person name="Huggins A."/>
            <person name="James T.Y."/>
            <person name="Kamada T."/>
            <person name="Kilaru S."/>
            <person name="Kodira C."/>
            <person name="Kues U."/>
            <person name="Kupfer D."/>
            <person name="Kwan H.S."/>
            <person name="Lomsadze A."/>
            <person name="Li W."/>
            <person name="Lilly W.W."/>
            <person name="Ma L.J."/>
            <person name="Mackey A.J."/>
            <person name="Manning G."/>
            <person name="Martin F."/>
            <person name="Muraguchi H."/>
            <person name="Natvig D.O."/>
            <person name="Palmerini H."/>
            <person name="Ramesh M.A."/>
            <person name="Rehmeyer C.J."/>
            <person name="Roe B.A."/>
            <person name="Shenoy N."/>
            <person name="Stanke M."/>
            <person name="Ter-Hovhannisyan V."/>
            <person name="Tunlid A."/>
            <person name="Velagapudi R."/>
            <person name="Vision T.J."/>
            <person name="Zeng Q."/>
            <person name="Zolan M.E."/>
            <person name="Pukkila P.J."/>
        </authorList>
    </citation>
    <scope>NUCLEOTIDE SEQUENCE [LARGE SCALE GENOMIC DNA]</scope>
    <source>
        <strain evidence="6">Okayama-7 / 130 / ATCC MYA-4618 / FGSC 9003</strain>
    </source>
</reference>
<comment type="similarity">
    <text evidence="1">Belongs to the eukaryotic ribosomal protein P1/P2 family.</text>
</comment>
<dbReference type="KEGG" id="cci:CC1G_11569"/>
<dbReference type="InParanoid" id="A8N9R6"/>
<dbReference type="CDD" id="cd05833">
    <property type="entry name" value="Ribosomal_P2"/>
    <property type="match status" value="1"/>
</dbReference>
<proteinExistence type="inferred from homology"/>
<protein>
    <submittedName>
        <fullName evidence="5">Ribosomal protein P2</fullName>
    </submittedName>
</protein>
<keyword evidence="3" id="KW-0687">Ribonucleoprotein</keyword>
<keyword evidence="6" id="KW-1185">Reference proteome</keyword>
<keyword evidence="2 5" id="KW-0689">Ribosomal protein</keyword>
<dbReference type="OrthoDB" id="1227494at2759"/>